<sequence length="282" mass="32520">RIFSWCHPQTSSKFCRLCKSLESALKTKHFAKMNLTHFGVRNESYSENNKICCRPRCEMDMMFFWWPRHFQQALVDLRWLNLEELNWSHDSYDFDNNSTVFLWAEIPSAINLISNLRVLSLDNCALFGEIPRELYELVKLTKLTLSENQLTGSIDGSAIGGLKSLEVLDLSCNTLTGTIPHEIKYLVQLTHLMLHNNKIEGPLVHEIGSLVNLRHVYLHNNLLSGGIPSELQALVRIEEFHADNNHLSGLIPSLWGWENCQICDFRNNDGLTRTSWIPGLRW</sequence>
<dbReference type="InterPro" id="IPR001611">
    <property type="entry name" value="Leu-rich_rpt"/>
</dbReference>
<evidence type="ECO:0000256" key="1">
    <source>
        <dbReference type="ARBA" id="ARBA00022737"/>
    </source>
</evidence>
<dbReference type="Proteomes" id="UP001211907">
    <property type="component" value="Unassembled WGS sequence"/>
</dbReference>
<dbReference type="AlphaFoldDB" id="A0AAD5T427"/>
<dbReference type="InterPro" id="IPR032675">
    <property type="entry name" value="LRR_dom_sf"/>
</dbReference>
<accession>A0AAD5T427</accession>
<name>A0AAD5T427_9FUNG</name>
<dbReference type="PRINTS" id="PR00019">
    <property type="entry name" value="LEURICHRPT"/>
</dbReference>
<evidence type="ECO:0000313" key="2">
    <source>
        <dbReference type="EMBL" id="KAJ3123668.1"/>
    </source>
</evidence>
<evidence type="ECO:0008006" key="4">
    <source>
        <dbReference type="Google" id="ProtNLM"/>
    </source>
</evidence>
<dbReference type="SUPFAM" id="SSF52058">
    <property type="entry name" value="L domain-like"/>
    <property type="match status" value="1"/>
</dbReference>
<dbReference type="FunFam" id="3.80.10.10:FF:000383">
    <property type="entry name" value="Leucine-rich repeat receptor protein kinase EMS1"/>
    <property type="match status" value="1"/>
</dbReference>
<dbReference type="Pfam" id="PF13855">
    <property type="entry name" value="LRR_8"/>
    <property type="match status" value="1"/>
</dbReference>
<dbReference type="PANTHER" id="PTHR48010:SF5">
    <property type="entry name" value="PROTEIN TOO MANY MOUTHS"/>
    <property type="match status" value="1"/>
</dbReference>
<organism evidence="2 3">
    <name type="scientific">Physocladia obscura</name>
    <dbReference type="NCBI Taxonomy" id="109957"/>
    <lineage>
        <taxon>Eukaryota</taxon>
        <taxon>Fungi</taxon>
        <taxon>Fungi incertae sedis</taxon>
        <taxon>Chytridiomycota</taxon>
        <taxon>Chytridiomycota incertae sedis</taxon>
        <taxon>Chytridiomycetes</taxon>
        <taxon>Chytridiales</taxon>
        <taxon>Chytriomycetaceae</taxon>
        <taxon>Physocladia</taxon>
    </lineage>
</organism>
<dbReference type="EMBL" id="JADGJH010000723">
    <property type="protein sequence ID" value="KAJ3123668.1"/>
    <property type="molecule type" value="Genomic_DNA"/>
</dbReference>
<dbReference type="InterPro" id="IPR050994">
    <property type="entry name" value="At_inactive_RLKs"/>
</dbReference>
<proteinExistence type="predicted"/>
<dbReference type="PANTHER" id="PTHR48010">
    <property type="entry name" value="OS05G0588300 PROTEIN"/>
    <property type="match status" value="1"/>
</dbReference>
<keyword evidence="1" id="KW-0677">Repeat</keyword>
<reference evidence="2" key="1">
    <citation type="submission" date="2020-05" db="EMBL/GenBank/DDBJ databases">
        <title>Phylogenomic resolution of chytrid fungi.</title>
        <authorList>
            <person name="Stajich J.E."/>
            <person name="Amses K."/>
            <person name="Simmons R."/>
            <person name="Seto K."/>
            <person name="Myers J."/>
            <person name="Bonds A."/>
            <person name="Quandt C.A."/>
            <person name="Barry K."/>
            <person name="Liu P."/>
            <person name="Grigoriev I."/>
            <person name="Longcore J.E."/>
            <person name="James T.Y."/>
        </authorList>
    </citation>
    <scope>NUCLEOTIDE SEQUENCE</scope>
    <source>
        <strain evidence="2">JEL0513</strain>
    </source>
</reference>
<dbReference type="Gene3D" id="3.80.10.10">
    <property type="entry name" value="Ribonuclease Inhibitor"/>
    <property type="match status" value="2"/>
</dbReference>
<dbReference type="Pfam" id="PF00560">
    <property type="entry name" value="LRR_1"/>
    <property type="match status" value="2"/>
</dbReference>
<evidence type="ECO:0000313" key="3">
    <source>
        <dbReference type="Proteomes" id="UP001211907"/>
    </source>
</evidence>
<keyword evidence="3" id="KW-1185">Reference proteome</keyword>
<protein>
    <recommendedName>
        <fullName evidence="4">L domain-like protein</fullName>
    </recommendedName>
</protein>
<comment type="caution">
    <text evidence="2">The sequence shown here is derived from an EMBL/GenBank/DDBJ whole genome shotgun (WGS) entry which is preliminary data.</text>
</comment>
<gene>
    <name evidence="2" type="ORF">HK100_011532</name>
</gene>
<feature type="non-terminal residue" evidence="2">
    <location>
        <position position="1"/>
    </location>
</feature>